<sequence length="53" mass="6317">MGSNISQNNHQNQEPVNTTWVYDDEFGWIDVELFLVRIRKMEEELSNKFKKTG</sequence>
<proteinExistence type="predicted"/>
<evidence type="ECO:0000313" key="2">
    <source>
        <dbReference type="Proteomes" id="UP000054705"/>
    </source>
</evidence>
<dbReference type="AlphaFoldDB" id="A0A101HT95"/>
<protein>
    <submittedName>
        <fullName evidence="1">Uncharacterized protein</fullName>
    </submittedName>
</protein>
<evidence type="ECO:0000313" key="1">
    <source>
        <dbReference type="EMBL" id="KUK82580.1"/>
    </source>
</evidence>
<dbReference type="EMBL" id="LGGS01000081">
    <property type="protein sequence ID" value="KUK82580.1"/>
    <property type="molecule type" value="Genomic_DNA"/>
</dbReference>
<gene>
    <name evidence="1" type="ORF">XD97_0398</name>
</gene>
<name>A0A101HT95_9FIRM</name>
<accession>A0A101HT95</accession>
<reference evidence="2" key="1">
    <citation type="journal article" date="2015" name="MBio">
        <title>Genome-Resolved Metagenomic Analysis Reveals Roles for Candidate Phyla and Other Microbial Community Members in Biogeochemical Transformations in Oil Reservoirs.</title>
        <authorList>
            <person name="Hu P."/>
            <person name="Tom L."/>
            <person name="Singh A."/>
            <person name="Thomas B.C."/>
            <person name="Baker B.J."/>
            <person name="Piceno Y.M."/>
            <person name="Andersen G.L."/>
            <person name="Banfield J.F."/>
        </authorList>
    </citation>
    <scope>NUCLEOTIDE SEQUENCE [LARGE SCALE GENOMIC DNA]</scope>
</reference>
<comment type="caution">
    <text evidence="1">The sequence shown here is derived from an EMBL/GenBank/DDBJ whole genome shotgun (WGS) entry which is preliminary data.</text>
</comment>
<dbReference type="Proteomes" id="UP000054705">
    <property type="component" value="Unassembled WGS sequence"/>
</dbReference>
<organism evidence="1 2">
    <name type="scientific">Pelotomaculum thermopropionicum</name>
    <dbReference type="NCBI Taxonomy" id="110500"/>
    <lineage>
        <taxon>Bacteria</taxon>
        <taxon>Bacillati</taxon>
        <taxon>Bacillota</taxon>
        <taxon>Clostridia</taxon>
        <taxon>Eubacteriales</taxon>
        <taxon>Desulfotomaculaceae</taxon>
        <taxon>Pelotomaculum</taxon>
    </lineage>
</organism>